<dbReference type="InterPro" id="IPR008772">
    <property type="entry name" value="Phosphonate_metab_PhnH"/>
</dbReference>
<dbReference type="SUPFAM" id="SSF159709">
    <property type="entry name" value="PhnH-like"/>
    <property type="match status" value="1"/>
</dbReference>
<dbReference type="AlphaFoldDB" id="A0A103E467"/>
<dbReference type="NCBIfam" id="TIGR03292">
    <property type="entry name" value="PhnH_redo"/>
    <property type="match status" value="1"/>
</dbReference>
<dbReference type="GO" id="GO:0016829">
    <property type="term" value="F:lyase activity"/>
    <property type="evidence" value="ECO:0007669"/>
    <property type="project" value="UniProtKB-KW"/>
</dbReference>
<name>A0A103E467_9BURK</name>
<accession>A0A103E467</accession>
<dbReference type="EMBL" id="LOWA01000024">
    <property type="protein sequence ID" value="KVE28031.1"/>
    <property type="molecule type" value="Genomic_DNA"/>
</dbReference>
<organism evidence="1 2">
    <name type="scientific">Burkholderia singularis</name>
    <dbReference type="NCBI Taxonomy" id="1503053"/>
    <lineage>
        <taxon>Bacteria</taxon>
        <taxon>Pseudomonadati</taxon>
        <taxon>Pseudomonadota</taxon>
        <taxon>Betaproteobacteria</taxon>
        <taxon>Burkholderiales</taxon>
        <taxon>Burkholderiaceae</taxon>
        <taxon>Burkholderia</taxon>
        <taxon>pseudomallei group</taxon>
    </lineage>
</organism>
<comment type="caution">
    <text evidence="1">The sequence shown here is derived from an EMBL/GenBank/DDBJ whole genome shotgun (WGS) entry which is preliminary data.</text>
</comment>
<gene>
    <name evidence="1" type="ORF">WS67_10760</name>
</gene>
<dbReference type="Proteomes" id="UP000062788">
    <property type="component" value="Unassembled WGS sequence"/>
</dbReference>
<dbReference type="RefSeq" id="WP_059516048.1">
    <property type="nucleotide sequence ID" value="NZ_LOWA01000024.1"/>
</dbReference>
<sequence>MTMADIPISLTDVAPGFVDPVHDTQRAFRALLDALARPGTTGRIAPARADASRPVRAAPAAFAALLALCDYSTPVFLGTPDAALASALRFHTGAPIVDDPYAAQFAYIDDPAALLPLHRFSSGVAQAPEQAVTLFVRAASLTGGTPLTLRGPGIRHACAIAPAGLPAAFWRERAEFAPHFPCGIDCYLVCGDACIGLPRTTHVEVH</sequence>
<reference evidence="1 2" key="1">
    <citation type="submission" date="2015-11" db="EMBL/GenBank/DDBJ databases">
        <title>Expanding the genomic diversity of Burkholderia species for the development of highly accurate diagnostics.</title>
        <authorList>
            <person name="Sahl J."/>
            <person name="Keim P."/>
            <person name="Wagner D."/>
        </authorList>
    </citation>
    <scope>NUCLEOTIDE SEQUENCE [LARGE SCALE GENOMIC DNA]</scope>
    <source>
        <strain evidence="1 2">TSV85</strain>
    </source>
</reference>
<dbReference type="OrthoDB" id="9814509at2"/>
<proteinExistence type="predicted"/>
<evidence type="ECO:0000313" key="1">
    <source>
        <dbReference type="EMBL" id="KVE28031.1"/>
    </source>
</evidence>
<dbReference type="Pfam" id="PF05845">
    <property type="entry name" value="PhnH"/>
    <property type="match status" value="1"/>
</dbReference>
<protein>
    <submittedName>
        <fullName evidence="1">Carbon-phosphorus lyase subunit PhnH</fullName>
    </submittedName>
</protein>
<dbReference type="PIRSF" id="PIRSF020680">
    <property type="entry name" value="PhnH"/>
    <property type="match status" value="1"/>
</dbReference>
<dbReference type="InterPro" id="IPR038058">
    <property type="entry name" value="PhnH-like_sp"/>
</dbReference>
<dbReference type="GO" id="GO:0019634">
    <property type="term" value="P:organic phosphonate metabolic process"/>
    <property type="evidence" value="ECO:0007669"/>
    <property type="project" value="InterPro"/>
</dbReference>
<dbReference type="Gene3D" id="3.40.50.11310">
    <property type="entry name" value="Bacterial phosphonate metabolism protein PhnH"/>
    <property type="match status" value="1"/>
</dbReference>
<evidence type="ECO:0000313" key="2">
    <source>
        <dbReference type="Proteomes" id="UP000062788"/>
    </source>
</evidence>
<keyword evidence="2" id="KW-1185">Reference proteome</keyword>
<keyword evidence="1" id="KW-0456">Lyase</keyword>